<dbReference type="EMBL" id="CM009295">
    <property type="protein sequence ID" value="RQO91553.1"/>
    <property type="molecule type" value="Genomic_DNA"/>
</dbReference>
<dbReference type="InParanoid" id="A0A3N7F2A3"/>
<evidence type="ECO:0000313" key="2">
    <source>
        <dbReference type="Proteomes" id="UP000006729"/>
    </source>
</evidence>
<accession>A0A3N7F2A3</accession>
<dbReference type="AlphaFoldDB" id="A0A3N7F2A3"/>
<name>A0A3N7F2A3_POPTR</name>
<gene>
    <name evidence="1" type="ORF">POPTR_006G106150</name>
</gene>
<dbReference type="Proteomes" id="UP000006729">
    <property type="component" value="Chromosome 6"/>
</dbReference>
<organism evidence="1 2">
    <name type="scientific">Populus trichocarpa</name>
    <name type="common">Western balsam poplar</name>
    <name type="synonym">Populus balsamifera subsp. trichocarpa</name>
    <dbReference type="NCBI Taxonomy" id="3694"/>
    <lineage>
        <taxon>Eukaryota</taxon>
        <taxon>Viridiplantae</taxon>
        <taxon>Streptophyta</taxon>
        <taxon>Embryophyta</taxon>
        <taxon>Tracheophyta</taxon>
        <taxon>Spermatophyta</taxon>
        <taxon>Magnoliopsida</taxon>
        <taxon>eudicotyledons</taxon>
        <taxon>Gunneridae</taxon>
        <taxon>Pentapetalae</taxon>
        <taxon>rosids</taxon>
        <taxon>fabids</taxon>
        <taxon>Malpighiales</taxon>
        <taxon>Salicaceae</taxon>
        <taxon>Saliceae</taxon>
        <taxon>Populus</taxon>
    </lineage>
</organism>
<reference evidence="1 2" key="1">
    <citation type="journal article" date="2006" name="Science">
        <title>The genome of black cottonwood, Populus trichocarpa (Torr. &amp; Gray).</title>
        <authorList>
            <person name="Tuskan G.A."/>
            <person name="Difazio S."/>
            <person name="Jansson S."/>
            <person name="Bohlmann J."/>
            <person name="Grigoriev I."/>
            <person name="Hellsten U."/>
            <person name="Putnam N."/>
            <person name="Ralph S."/>
            <person name="Rombauts S."/>
            <person name="Salamov A."/>
            <person name="Schein J."/>
            <person name="Sterck L."/>
            <person name="Aerts A."/>
            <person name="Bhalerao R.R."/>
            <person name="Bhalerao R.P."/>
            <person name="Blaudez D."/>
            <person name="Boerjan W."/>
            <person name="Brun A."/>
            <person name="Brunner A."/>
            <person name="Busov V."/>
            <person name="Campbell M."/>
            <person name="Carlson J."/>
            <person name="Chalot M."/>
            <person name="Chapman J."/>
            <person name="Chen G.L."/>
            <person name="Cooper D."/>
            <person name="Coutinho P.M."/>
            <person name="Couturier J."/>
            <person name="Covert S."/>
            <person name="Cronk Q."/>
            <person name="Cunningham R."/>
            <person name="Davis J."/>
            <person name="Degroeve S."/>
            <person name="Dejardin A."/>
            <person name="Depamphilis C."/>
            <person name="Detter J."/>
            <person name="Dirks B."/>
            <person name="Dubchak I."/>
            <person name="Duplessis S."/>
            <person name="Ehlting J."/>
            <person name="Ellis B."/>
            <person name="Gendler K."/>
            <person name="Goodstein D."/>
            <person name="Gribskov M."/>
            <person name="Grimwood J."/>
            <person name="Groover A."/>
            <person name="Gunter L."/>
            <person name="Hamberger B."/>
            <person name="Heinze B."/>
            <person name="Helariutta Y."/>
            <person name="Henrissat B."/>
            <person name="Holligan D."/>
            <person name="Holt R."/>
            <person name="Huang W."/>
            <person name="Islam-Faridi N."/>
            <person name="Jones S."/>
            <person name="Jones-Rhoades M."/>
            <person name="Jorgensen R."/>
            <person name="Joshi C."/>
            <person name="Kangasjarvi J."/>
            <person name="Karlsson J."/>
            <person name="Kelleher C."/>
            <person name="Kirkpatrick R."/>
            <person name="Kirst M."/>
            <person name="Kohler A."/>
            <person name="Kalluri U."/>
            <person name="Larimer F."/>
            <person name="Leebens-Mack J."/>
            <person name="Leple J.C."/>
            <person name="Locascio P."/>
            <person name="Lou Y."/>
            <person name="Lucas S."/>
            <person name="Martin F."/>
            <person name="Montanini B."/>
            <person name="Napoli C."/>
            <person name="Nelson D.R."/>
            <person name="Nelson C."/>
            <person name="Nieminen K."/>
            <person name="Nilsson O."/>
            <person name="Pereda V."/>
            <person name="Peter G."/>
            <person name="Philippe R."/>
            <person name="Pilate G."/>
            <person name="Poliakov A."/>
            <person name="Razumovskaya J."/>
            <person name="Richardson P."/>
            <person name="Rinaldi C."/>
            <person name="Ritland K."/>
            <person name="Rouze P."/>
            <person name="Ryaboy D."/>
            <person name="Schmutz J."/>
            <person name="Schrader J."/>
            <person name="Segerman B."/>
            <person name="Shin H."/>
            <person name="Siddiqui A."/>
            <person name="Sterky F."/>
            <person name="Terry A."/>
            <person name="Tsai C.J."/>
            <person name="Uberbacher E."/>
            <person name="Unneberg P."/>
            <person name="Vahala J."/>
            <person name="Wall K."/>
            <person name="Wessler S."/>
            <person name="Yang G."/>
            <person name="Yin T."/>
            <person name="Douglas C."/>
            <person name="Marra M."/>
            <person name="Sandberg G."/>
            <person name="Van de Peer Y."/>
            <person name="Rokhsar D."/>
        </authorList>
    </citation>
    <scope>NUCLEOTIDE SEQUENCE [LARGE SCALE GENOMIC DNA]</scope>
    <source>
        <strain evidence="2">cv. Nisqually</strain>
    </source>
</reference>
<evidence type="ECO:0000313" key="1">
    <source>
        <dbReference type="EMBL" id="RQO91553.1"/>
    </source>
</evidence>
<keyword evidence="2" id="KW-1185">Reference proteome</keyword>
<proteinExistence type="predicted"/>
<protein>
    <submittedName>
        <fullName evidence="1">Uncharacterized protein</fullName>
    </submittedName>
</protein>
<dbReference type="Gramene" id="Potri.006G106150.1.v4.1">
    <property type="protein sequence ID" value="Potri.006G106150.1.v4.1"/>
    <property type="gene ID" value="Potri.006G106150.v4.1"/>
</dbReference>
<sequence length="70" mass="8170">MWWLHRKVAVCALLIAYAVLFMSSVSVLTEARISKFEAIQESLVLQRRQLRPIEYSQNTPLPNPPLHHDR</sequence>